<accession>A0A5E8CLC1</accession>
<sequence>MLFNHPCKIPILLAYCMLTYCFACTYYLIVTRSYGTPFRDSLTPEQAVIKRASVLKRKKAFINGILIGLILLVVFKPFLNK</sequence>
<keyword evidence="1" id="KW-0472">Membrane</keyword>
<proteinExistence type="predicted"/>
<protein>
    <submittedName>
        <fullName evidence="2">Uncharacterized protein</fullName>
    </submittedName>
</protein>
<gene>
    <name evidence="2" type="ORF">CPAV1605_490</name>
</gene>
<keyword evidence="1" id="KW-0812">Transmembrane</keyword>
<dbReference type="AlphaFoldDB" id="A0A5E8CLC1"/>
<evidence type="ECO:0000256" key="1">
    <source>
        <dbReference type="SAM" id="Phobius"/>
    </source>
</evidence>
<feature type="transmembrane region" description="Helical" evidence="1">
    <location>
        <begin position="12"/>
        <end position="30"/>
    </location>
</feature>
<reference evidence="2" key="1">
    <citation type="submission" date="2019-09" db="EMBL/GenBank/DDBJ databases">
        <authorList>
            <person name="Needham M D."/>
        </authorList>
    </citation>
    <scope>NUCLEOTIDE SEQUENCE</scope>
</reference>
<keyword evidence="1" id="KW-1133">Transmembrane helix</keyword>
<evidence type="ECO:0000313" key="2">
    <source>
        <dbReference type="EMBL" id="VVU94765.1"/>
    </source>
</evidence>
<dbReference type="EMBL" id="CABVLZ010000002">
    <property type="protein sequence ID" value="VVU94765.1"/>
    <property type="molecule type" value="Genomic_DNA"/>
</dbReference>
<feature type="transmembrane region" description="Helical" evidence="1">
    <location>
        <begin position="60"/>
        <end position="79"/>
    </location>
</feature>
<organism evidence="2">
    <name type="scientific">seawater metagenome</name>
    <dbReference type="NCBI Taxonomy" id="1561972"/>
    <lineage>
        <taxon>unclassified sequences</taxon>
        <taxon>metagenomes</taxon>
        <taxon>ecological metagenomes</taxon>
    </lineage>
</organism>
<name>A0A5E8CLC1_9ZZZZ</name>